<dbReference type="Proteomes" id="UP000198711">
    <property type="component" value="Unassembled WGS sequence"/>
</dbReference>
<proteinExistence type="predicted"/>
<dbReference type="AlphaFoldDB" id="A0A8X8IEK2"/>
<evidence type="ECO:0008006" key="4">
    <source>
        <dbReference type="Google" id="ProtNLM"/>
    </source>
</evidence>
<feature type="transmembrane region" description="Helical" evidence="1">
    <location>
        <begin position="148"/>
        <end position="165"/>
    </location>
</feature>
<keyword evidence="1" id="KW-1133">Transmembrane helix</keyword>
<dbReference type="EMBL" id="FNNO01000004">
    <property type="protein sequence ID" value="SDW62521.1"/>
    <property type="molecule type" value="Genomic_DNA"/>
</dbReference>
<feature type="transmembrane region" description="Helical" evidence="1">
    <location>
        <begin position="123"/>
        <end position="141"/>
    </location>
</feature>
<feature type="transmembrane region" description="Helical" evidence="1">
    <location>
        <begin position="197"/>
        <end position="216"/>
    </location>
</feature>
<organism evidence="2 3">
    <name type="scientific">Hydrobacter penzbergensis</name>
    <dbReference type="NCBI Taxonomy" id="1235997"/>
    <lineage>
        <taxon>Bacteria</taxon>
        <taxon>Pseudomonadati</taxon>
        <taxon>Bacteroidota</taxon>
        <taxon>Chitinophagia</taxon>
        <taxon>Chitinophagales</taxon>
        <taxon>Chitinophagaceae</taxon>
        <taxon>Hydrobacter</taxon>
    </lineage>
</organism>
<comment type="caution">
    <text evidence="2">The sequence shown here is derived from an EMBL/GenBank/DDBJ whole genome shotgun (WGS) entry which is preliminary data.</text>
</comment>
<reference evidence="2 3" key="1">
    <citation type="submission" date="2016-10" db="EMBL/GenBank/DDBJ databases">
        <authorList>
            <person name="Varghese N."/>
            <person name="Submissions S."/>
        </authorList>
    </citation>
    <scope>NUCLEOTIDE SEQUENCE [LARGE SCALE GENOMIC DNA]</scope>
    <source>
        <strain evidence="2 3">DSM 25353</strain>
    </source>
</reference>
<dbReference type="RefSeq" id="WP_092723161.1">
    <property type="nucleotide sequence ID" value="NZ_FNNO01000004.1"/>
</dbReference>
<gene>
    <name evidence="2" type="ORF">SAMN05444410_104138</name>
</gene>
<sequence>MSSKEMNLIETPVLRVPAKLVSYLLHPLFIPTYVFFFLIYQFPYEFAGITEWQLKMRLFGLFWMTAFFPAFSVFLLWRLKFSESIFLRTQKERIVPYVITMFFYWWMYYLSRNFSDQPEVLKFFFMGMFAATVVGLIVNNYQKISMHAMGAGGGMTAIILFSFYYQQPLGLPITIATLLAGLVCTCRLLLGDHNSKEVYTGLLTGILCQVGAYFFVM</sequence>
<name>A0A8X8IEK2_9BACT</name>
<feature type="transmembrane region" description="Helical" evidence="1">
    <location>
        <begin position="94"/>
        <end position="111"/>
    </location>
</feature>
<accession>A0A8X8IEK2</accession>
<keyword evidence="3" id="KW-1185">Reference proteome</keyword>
<keyword evidence="1" id="KW-0472">Membrane</keyword>
<evidence type="ECO:0000256" key="1">
    <source>
        <dbReference type="SAM" id="Phobius"/>
    </source>
</evidence>
<protein>
    <recommendedName>
        <fullName evidence="4">PAP2 superfamily protein</fullName>
    </recommendedName>
</protein>
<keyword evidence="1" id="KW-0812">Transmembrane</keyword>
<dbReference type="Gene3D" id="1.20.144.10">
    <property type="entry name" value="Phosphatidic acid phosphatase type 2/haloperoxidase"/>
    <property type="match status" value="1"/>
</dbReference>
<feature type="transmembrane region" description="Helical" evidence="1">
    <location>
        <begin position="171"/>
        <end position="190"/>
    </location>
</feature>
<feature type="transmembrane region" description="Helical" evidence="1">
    <location>
        <begin position="20"/>
        <end position="40"/>
    </location>
</feature>
<feature type="transmembrane region" description="Helical" evidence="1">
    <location>
        <begin position="60"/>
        <end position="79"/>
    </location>
</feature>
<evidence type="ECO:0000313" key="2">
    <source>
        <dbReference type="EMBL" id="SDW62521.1"/>
    </source>
</evidence>
<evidence type="ECO:0000313" key="3">
    <source>
        <dbReference type="Proteomes" id="UP000198711"/>
    </source>
</evidence>